<dbReference type="Proteomes" id="UP001235840">
    <property type="component" value="Unassembled WGS sequence"/>
</dbReference>
<proteinExistence type="predicted"/>
<dbReference type="Gene3D" id="1.20.120.450">
    <property type="entry name" value="dinb family like domain"/>
    <property type="match status" value="1"/>
</dbReference>
<dbReference type="InterPro" id="IPR034660">
    <property type="entry name" value="DinB/YfiT-like"/>
</dbReference>
<accession>A0ABT9VYB4</accession>
<name>A0ABT9VYB4_9BACI</name>
<dbReference type="Pfam" id="PF07609">
    <property type="entry name" value="DUF1572"/>
    <property type="match status" value="1"/>
</dbReference>
<gene>
    <name evidence="1" type="ORF">J2S11_001713</name>
</gene>
<evidence type="ECO:0000313" key="1">
    <source>
        <dbReference type="EMBL" id="MDQ0165812.1"/>
    </source>
</evidence>
<keyword evidence="2" id="KW-1185">Reference proteome</keyword>
<evidence type="ECO:0000313" key="2">
    <source>
        <dbReference type="Proteomes" id="UP001235840"/>
    </source>
</evidence>
<comment type="caution">
    <text evidence="1">The sequence shown here is derived from an EMBL/GenBank/DDBJ whole genome shotgun (WGS) entry which is preliminary data.</text>
</comment>
<dbReference type="InterPro" id="IPR011466">
    <property type="entry name" value="DUF1572"/>
</dbReference>
<dbReference type="RefSeq" id="WP_307393387.1">
    <property type="nucleotide sequence ID" value="NZ_BAAADK010000032.1"/>
</dbReference>
<sequence>MLEILRSHLKSQLVEMDNKLENILRDLNDEDVNWRENDASNSIANLIVHISGHVKQRIGHQISGEADVRDRDAEFDIQMFMGKKELMEISRVAFSEFAKVLDQLSENQLLHKQEVKAGQIMSNIELMLRCVIHYSEHIGQIIYIAKMLKANER</sequence>
<protein>
    <submittedName>
        <fullName evidence="1">Damage-inducible protein DinB</fullName>
    </submittedName>
</protein>
<organism evidence="1 2">
    <name type="scientific">Caldalkalibacillus horti</name>
    <dbReference type="NCBI Taxonomy" id="77523"/>
    <lineage>
        <taxon>Bacteria</taxon>
        <taxon>Bacillati</taxon>
        <taxon>Bacillota</taxon>
        <taxon>Bacilli</taxon>
        <taxon>Bacillales</taxon>
        <taxon>Bacillaceae</taxon>
        <taxon>Caldalkalibacillus</taxon>
    </lineage>
</organism>
<reference evidence="1 2" key="1">
    <citation type="submission" date="2023-07" db="EMBL/GenBank/DDBJ databases">
        <title>Genomic Encyclopedia of Type Strains, Phase IV (KMG-IV): sequencing the most valuable type-strain genomes for metagenomic binning, comparative biology and taxonomic classification.</title>
        <authorList>
            <person name="Goeker M."/>
        </authorList>
    </citation>
    <scope>NUCLEOTIDE SEQUENCE [LARGE SCALE GENOMIC DNA]</scope>
    <source>
        <strain evidence="1 2">DSM 12751</strain>
    </source>
</reference>
<dbReference type="SUPFAM" id="SSF109854">
    <property type="entry name" value="DinB/YfiT-like putative metalloenzymes"/>
    <property type="match status" value="1"/>
</dbReference>
<dbReference type="EMBL" id="JAUSTY010000006">
    <property type="protein sequence ID" value="MDQ0165812.1"/>
    <property type="molecule type" value="Genomic_DNA"/>
</dbReference>